<evidence type="ECO:0008006" key="4">
    <source>
        <dbReference type="Google" id="ProtNLM"/>
    </source>
</evidence>
<dbReference type="AlphaFoldDB" id="A0A1G2CS58"/>
<protein>
    <recommendedName>
        <fullName evidence="4">EfeO-type cupredoxin-like domain-containing protein</fullName>
    </recommendedName>
</protein>
<proteinExistence type="predicted"/>
<keyword evidence="1" id="KW-0472">Membrane</keyword>
<name>A0A1G2CS58_9BACT</name>
<gene>
    <name evidence="2" type="ORF">A2648_01345</name>
</gene>
<keyword evidence="1" id="KW-0812">Transmembrane</keyword>
<evidence type="ECO:0000313" key="2">
    <source>
        <dbReference type="EMBL" id="OGZ04209.1"/>
    </source>
</evidence>
<dbReference type="Gene3D" id="2.60.40.420">
    <property type="entry name" value="Cupredoxins - blue copper proteins"/>
    <property type="match status" value="1"/>
</dbReference>
<reference evidence="2 3" key="1">
    <citation type="journal article" date="2016" name="Nat. Commun.">
        <title>Thousands of microbial genomes shed light on interconnected biogeochemical processes in an aquifer system.</title>
        <authorList>
            <person name="Anantharaman K."/>
            <person name="Brown C.T."/>
            <person name="Hug L.A."/>
            <person name="Sharon I."/>
            <person name="Castelle C.J."/>
            <person name="Probst A.J."/>
            <person name="Thomas B.C."/>
            <person name="Singh A."/>
            <person name="Wilkins M.J."/>
            <person name="Karaoz U."/>
            <person name="Brodie E.L."/>
            <person name="Williams K.H."/>
            <person name="Hubbard S.S."/>
            <person name="Banfield J.F."/>
        </authorList>
    </citation>
    <scope>NUCLEOTIDE SEQUENCE [LARGE SCALE GENOMIC DNA]</scope>
</reference>
<dbReference type="InterPro" id="IPR008972">
    <property type="entry name" value="Cupredoxin"/>
</dbReference>
<evidence type="ECO:0000256" key="1">
    <source>
        <dbReference type="SAM" id="Phobius"/>
    </source>
</evidence>
<sequence>METNSNNLWAIGGIVVFLILGLMWWQGNPVLAPTDANITEDGSISTSTTNTPKTAVSGSVTTKLPSVTKEGIYLIYYTSKGFVPMSLDLPVGKSVRFVNNSGGKAMRIGSTDTTNSPVYNALNQSKTVGAGGTYEYTFVYKGVFTYSNINNLTDQGSITVR</sequence>
<dbReference type="STRING" id="1798657.A2648_01345"/>
<dbReference type="Proteomes" id="UP000178841">
    <property type="component" value="Unassembled WGS sequence"/>
</dbReference>
<dbReference type="SUPFAM" id="SSF49503">
    <property type="entry name" value="Cupredoxins"/>
    <property type="match status" value="1"/>
</dbReference>
<dbReference type="EMBL" id="MHLH01000010">
    <property type="protein sequence ID" value="OGZ04209.1"/>
    <property type="molecule type" value="Genomic_DNA"/>
</dbReference>
<feature type="transmembrane region" description="Helical" evidence="1">
    <location>
        <begin position="7"/>
        <end position="25"/>
    </location>
</feature>
<evidence type="ECO:0000313" key="3">
    <source>
        <dbReference type="Proteomes" id="UP000178841"/>
    </source>
</evidence>
<accession>A0A1G2CS58</accession>
<keyword evidence="1" id="KW-1133">Transmembrane helix</keyword>
<organism evidence="2 3">
    <name type="scientific">Candidatus Lloydbacteria bacterium RIFCSPHIGHO2_01_FULL_41_20</name>
    <dbReference type="NCBI Taxonomy" id="1798657"/>
    <lineage>
        <taxon>Bacteria</taxon>
        <taxon>Candidatus Lloydiibacteriota</taxon>
    </lineage>
</organism>
<comment type="caution">
    <text evidence="2">The sequence shown here is derived from an EMBL/GenBank/DDBJ whole genome shotgun (WGS) entry which is preliminary data.</text>
</comment>